<protein>
    <submittedName>
        <fullName evidence="8">RDD family protein</fullName>
    </submittedName>
</protein>
<dbReference type="PANTHER" id="PTHR36115">
    <property type="entry name" value="PROLINE-RICH ANTIGEN HOMOLOG-RELATED"/>
    <property type="match status" value="1"/>
</dbReference>
<evidence type="ECO:0000256" key="2">
    <source>
        <dbReference type="ARBA" id="ARBA00022475"/>
    </source>
</evidence>
<name>A0A518AII5_9BACT</name>
<comment type="subcellular location">
    <subcellularLocation>
        <location evidence="1">Cell membrane</location>
        <topology evidence="1">Multi-pass membrane protein</topology>
    </subcellularLocation>
</comment>
<dbReference type="EMBL" id="CP036278">
    <property type="protein sequence ID" value="QDU54526.1"/>
    <property type="molecule type" value="Genomic_DNA"/>
</dbReference>
<feature type="transmembrane region" description="Helical" evidence="6">
    <location>
        <begin position="45"/>
        <end position="63"/>
    </location>
</feature>
<dbReference type="Pfam" id="PF06271">
    <property type="entry name" value="RDD"/>
    <property type="match status" value="1"/>
</dbReference>
<evidence type="ECO:0000313" key="8">
    <source>
        <dbReference type="EMBL" id="QDU54526.1"/>
    </source>
</evidence>
<feature type="domain" description="RDD" evidence="7">
    <location>
        <begin position="31"/>
        <end position="143"/>
    </location>
</feature>
<proteinExistence type="predicted"/>
<evidence type="ECO:0000256" key="3">
    <source>
        <dbReference type="ARBA" id="ARBA00022692"/>
    </source>
</evidence>
<sequence>MSQQNPYASPVSNPLGPGNVVDNVDVELPIATQGKRLLNLIIDNIVLQIVSRVVGVAVGAAMIRPGEVITPEKQSTLFVVAMIMGLIVAVVYFLVMESLFQKTIGKMLTGTKVVDVDGRRPSFQQLLGRSLSRFVPFEAFSFLGGSRPVGWHDSWSGTRVVIGK</sequence>
<dbReference type="PANTHER" id="PTHR36115:SF4">
    <property type="entry name" value="MEMBRANE PROTEIN"/>
    <property type="match status" value="1"/>
</dbReference>
<dbReference type="InterPro" id="IPR051791">
    <property type="entry name" value="Pra-immunoreactive"/>
</dbReference>
<dbReference type="GO" id="GO:0005886">
    <property type="term" value="C:plasma membrane"/>
    <property type="evidence" value="ECO:0007669"/>
    <property type="project" value="UniProtKB-SubCell"/>
</dbReference>
<keyword evidence="5 6" id="KW-0472">Membrane</keyword>
<reference evidence="8 9" key="1">
    <citation type="submission" date="2019-02" db="EMBL/GenBank/DDBJ databases">
        <title>Deep-cultivation of Planctomycetes and their phenomic and genomic characterization uncovers novel biology.</title>
        <authorList>
            <person name="Wiegand S."/>
            <person name="Jogler M."/>
            <person name="Boedeker C."/>
            <person name="Pinto D."/>
            <person name="Vollmers J."/>
            <person name="Rivas-Marin E."/>
            <person name="Kohn T."/>
            <person name="Peeters S.H."/>
            <person name="Heuer A."/>
            <person name="Rast P."/>
            <person name="Oberbeckmann S."/>
            <person name="Bunk B."/>
            <person name="Jeske O."/>
            <person name="Meyerdierks A."/>
            <person name="Storesund J.E."/>
            <person name="Kallscheuer N."/>
            <person name="Luecker S."/>
            <person name="Lage O.M."/>
            <person name="Pohl T."/>
            <person name="Merkel B.J."/>
            <person name="Hornburger P."/>
            <person name="Mueller R.-W."/>
            <person name="Bruemmer F."/>
            <person name="Labrenz M."/>
            <person name="Spormann A.M."/>
            <person name="Op den Camp H."/>
            <person name="Overmann J."/>
            <person name="Amann R."/>
            <person name="Jetten M.S.M."/>
            <person name="Mascher T."/>
            <person name="Medema M.H."/>
            <person name="Devos D.P."/>
            <person name="Kaster A.-K."/>
            <person name="Ovreas L."/>
            <person name="Rohde M."/>
            <person name="Galperin M.Y."/>
            <person name="Jogler C."/>
        </authorList>
    </citation>
    <scope>NUCLEOTIDE SEQUENCE [LARGE SCALE GENOMIC DNA]</scope>
    <source>
        <strain evidence="8 9">Pan181</strain>
    </source>
</reference>
<dbReference type="AlphaFoldDB" id="A0A518AII5"/>
<dbReference type="KEGG" id="amuc:Pan181_07080"/>
<keyword evidence="3 6" id="KW-0812">Transmembrane</keyword>
<evidence type="ECO:0000313" key="9">
    <source>
        <dbReference type="Proteomes" id="UP000315750"/>
    </source>
</evidence>
<organism evidence="8 9">
    <name type="scientific">Aeoliella mucimassa</name>
    <dbReference type="NCBI Taxonomy" id="2527972"/>
    <lineage>
        <taxon>Bacteria</taxon>
        <taxon>Pseudomonadati</taxon>
        <taxon>Planctomycetota</taxon>
        <taxon>Planctomycetia</taxon>
        <taxon>Pirellulales</taxon>
        <taxon>Lacipirellulaceae</taxon>
        <taxon>Aeoliella</taxon>
    </lineage>
</organism>
<gene>
    <name evidence="8" type="ORF">Pan181_07080</name>
</gene>
<feature type="transmembrane region" description="Helical" evidence="6">
    <location>
        <begin position="75"/>
        <end position="95"/>
    </location>
</feature>
<dbReference type="Proteomes" id="UP000315750">
    <property type="component" value="Chromosome"/>
</dbReference>
<dbReference type="OrthoDB" id="9793824at2"/>
<evidence type="ECO:0000256" key="5">
    <source>
        <dbReference type="ARBA" id="ARBA00023136"/>
    </source>
</evidence>
<evidence type="ECO:0000256" key="1">
    <source>
        <dbReference type="ARBA" id="ARBA00004651"/>
    </source>
</evidence>
<accession>A0A518AII5</accession>
<keyword evidence="2" id="KW-1003">Cell membrane</keyword>
<keyword evidence="9" id="KW-1185">Reference proteome</keyword>
<evidence type="ECO:0000256" key="6">
    <source>
        <dbReference type="SAM" id="Phobius"/>
    </source>
</evidence>
<keyword evidence="4 6" id="KW-1133">Transmembrane helix</keyword>
<dbReference type="InterPro" id="IPR010432">
    <property type="entry name" value="RDD"/>
</dbReference>
<evidence type="ECO:0000256" key="4">
    <source>
        <dbReference type="ARBA" id="ARBA00022989"/>
    </source>
</evidence>
<evidence type="ECO:0000259" key="7">
    <source>
        <dbReference type="Pfam" id="PF06271"/>
    </source>
</evidence>
<dbReference type="RefSeq" id="WP_145245494.1">
    <property type="nucleotide sequence ID" value="NZ_CP036278.1"/>
</dbReference>